<dbReference type="OrthoDB" id="10679480at2759"/>
<dbReference type="AlphaFoldDB" id="A0A9P6TH91"/>
<dbReference type="Proteomes" id="UP000886653">
    <property type="component" value="Unassembled WGS sequence"/>
</dbReference>
<gene>
    <name evidence="1" type="ORF">CROQUDRAFT_86026</name>
</gene>
<accession>A0A9P6TH91</accession>
<keyword evidence="2" id="KW-1185">Reference proteome</keyword>
<dbReference type="EMBL" id="MU167210">
    <property type="protein sequence ID" value="KAG0151839.1"/>
    <property type="molecule type" value="Genomic_DNA"/>
</dbReference>
<organism evidence="1 2">
    <name type="scientific">Cronartium quercuum f. sp. fusiforme G11</name>
    <dbReference type="NCBI Taxonomy" id="708437"/>
    <lineage>
        <taxon>Eukaryota</taxon>
        <taxon>Fungi</taxon>
        <taxon>Dikarya</taxon>
        <taxon>Basidiomycota</taxon>
        <taxon>Pucciniomycotina</taxon>
        <taxon>Pucciniomycetes</taxon>
        <taxon>Pucciniales</taxon>
        <taxon>Coleosporiaceae</taxon>
        <taxon>Cronartium</taxon>
    </lineage>
</organism>
<protein>
    <submittedName>
        <fullName evidence="1">Uncharacterized protein</fullName>
    </submittedName>
</protein>
<proteinExistence type="predicted"/>
<sequence>MANIRKSSKKGTPKVPRGIMEPYIAISAKHLIEERPFIFDNKYETLEKCKNSLEAVLAKLFPWYNKGKELNRPLDISVAGWLVKYLLFPTFIHQIDWTYEFFTNLKHEPEIQTKDNLFELGSTYFVNLMKDWFIGYENLLKEGCRLSLRQQLKKLTTWFSTEQFEQTPSFFVHHLEFGNYHYNLQSLSWIILFKWLSECEAQWSEPLQRYSTTGSFLATLFKKKYNFEIRMKFMDSMSPDALNILRKEVSDLQATTFRIPSLSHLELY</sequence>
<comment type="caution">
    <text evidence="1">The sequence shown here is derived from an EMBL/GenBank/DDBJ whole genome shotgun (WGS) entry which is preliminary data.</text>
</comment>
<name>A0A9P6TH91_9BASI</name>
<reference evidence="1" key="1">
    <citation type="submission" date="2013-11" db="EMBL/GenBank/DDBJ databases">
        <title>Genome sequence of the fusiform rust pathogen reveals effectors for host alternation and coevolution with pine.</title>
        <authorList>
            <consortium name="DOE Joint Genome Institute"/>
            <person name="Smith K."/>
            <person name="Pendleton A."/>
            <person name="Kubisiak T."/>
            <person name="Anderson C."/>
            <person name="Salamov A."/>
            <person name="Aerts A."/>
            <person name="Riley R."/>
            <person name="Clum A."/>
            <person name="Lindquist E."/>
            <person name="Ence D."/>
            <person name="Campbell M."/>
            <person name="Kronenberg Z."/>
            <person name="Feau N."/>
            <person name="Dhillon B."/>
            <person name="Hamelin R."/>
            <person name="Burleigh J."/>
            <person name="Smith J."/>
            <person name="Yandell M."/>
            <person name="Nelson C."/>
            <person name="Grigoriev I."/>
            <person name="Davis J."/>
        </authorList>
    </citation>
    <scope>NUCLEOTIDE SEQUENCE</scope>
    <source>
        <strain evidence="1">G11</strain>
    </source>
</reference>
<evidence type="ECO:0000313" key="2">
    <source>
        <dbReference type="Proteomes" id="UP000886653"/>
    </source>
</evidence>
<evidence type="ECO:0000313" key="1">
    <source>
        <dbReference type="EMBL" id="KAG0151839.1"/>
    </source>
</evidence>